<evidence type="ECO:0000256" key="1">
    <source>
        <dbReference type="ARBA" id="ARBA00006817"/>
    </source>
</evidence>
<dbReference type="InterPro" id="IPR023393">
    <property type="entry name" value="START-like_dom_sf"/>
</dbReference>
<keyword evidence="4" id="KW-1185">Reference proteome</keyword>
<dbReference type="Gene3D" id="3.30.530.20">
    <property type="match status" value="1"/>
</dbReference>
<dbReference type="Pfam" id="PF08327">
    <property type="entry name" value="AHSA1"/>
    <property type="match status" value="1"/>
</dbReference>
<organism evidence="3 4">
    <name type="scientific">Prauserella flavalba</name>
    <dbReference type="NCBI Taxonomy" id="1477506"/>
    <lineage>
        <taxon>Bacteria</taxon>
        <taxon>Bacillati</taxon>
        <taxon>Actinomycetota</taxon>
        <taxon>Actinomycetes</taxon>
        <taxon>Pseudonocardiales</taxon>
        <taxon>Pseudonocardiaceae</taxon>
        <taxon>Prauserella</taxon>
    </lineage>
</organism>
<accession>A0A318LEE3</accession>
<evidence type="ECO:0000313" key="4">
    <source>
        <dbReference type="Proteomes" id="UP000247892"/>
    </source>
</evidence>
<protein>
    <recommendedName>
        <fullName evidence="2">Activator of Hsp90 ATPase homologue 1/2-like C-terminal domain-containing protein</fullName>
    </recommendedName>
</protein>
<evidence type="ECO:0000313" key="3">
    <source>
        <dbReference type="EMBL" id="PXY20028.1"/>
    </source>
</evidence>
<dbReference type="InterPro" id="IPR013538">
    <property type="entry name" value="ASHA1/2-like_C"/>
</dbReference>
<gene>
    <name evidence="3" type="ORF">BA062_34140</name>
</gene>
<dbReference type="CDD" id="cd07814">
    <property type="entry name" value="SRPBCC_CalC_Aha1-like"/>
    <property type="match status" value="1"/>
</dbReference>
<dbReference type="OrthoDB" id="8417725at2"/>
<sequence>MGHRFEKHDELALDATPEQVWDAIATGPGIDSWFMGRNDVQPGEGGTVRTLFGGYAPESPITSWEPGKRLAYGGEQAEDGRFVAYEFLIEGRGGGSTVLRMVTSGFIPGDDWADEFEAMSKGGALFISTLATYLTHFAGRVATPLTVFGPPVGDWERTWSAARAALGLGEHVSEGDPARFTVDGDVVEGVVYSVNSQTIGIRTPDALYRLLQGFHGALVAGHHFFSTVDTTHTENVWQAWLAGLSQEGNDR</sequence>
<proteinExistence type="inferred from homology"/>
<evidence type="ECO:0000259" key="2">
    <source>
        <dbReference type="Pfam" id="PF08327"/>
    </source>
</evidence>
<name>A0A318LEE3_9PSEU</name>
<reference evidence="3 4" key="1">
    <citation type="submission" date="2016-07" db="EMBL/GenBank/DDBJ databases">
        <title>Draft genome sequence of Prauserella sp. YIM 121212, isolated from alkaline soil.</title>
        <authorList>
            <person name="Ruckert C."/>
            <person name="Albersmeier A."/>
            <person name="Jiang C.-L."/>
            <person name="Jiang Y."/>
            <person name="Kalinowski J."/>
            <person name="Schneider O."/>
            <person name="Winkler A."/>
            <person name="Zotchev S.B."/>
        </authorList>
    </citation>
    <scope>NUCLEOTIDE SEQUENCE [LARGE SCALE GENOMIC DNA]</scope>
    <source>
        <strain evidence="3 4">YIM 121212</strain>
    </source>
</reference>
<dbReference type="Proteomes" id="UP000247892">
    <property type="component" value="Unassembled WGS sequence"/>
</dbReference>
<comment type="caution">
    <text evidence="3">The sequence shown here is derived from an EMBL/GenBank/DDBJ whole genome shotgun (WGS) entry which is preliminary data.</text>
</comment>
<feature type="domain" description="Activator of Hsp90 ATPase homologue 1/2-like C-terminal" evidence="2">
    <location>
        <begin position="14"/>
        <end position="134"/>
    </location>
</feature>
<dbReference type="RefSeq" id="WP_110343370.1">
    <property type="nucleotide sequence ID" value="NZ_JBHVKT010000041.1"/>
</dbReference>
<comment type="similarity">
    <text evidence="1">Belongs to the AHA1 family.</text>
</comment>
<dbReference type="EMBL" id="MASU01000018">
    <property type="protein sequence ID" value="PXY20028.1"/>
    <property type="molecule type" value="Genomic_DNA"/>
</dbReference>
<dbReference type="SUPFAM" id="SSF55961">
    <property type="entry name" value="Bet v1-like"/>
    <property type="match status" value="1"/>
</dbReference>
<dbReference type="AlphaFoldDB" id="A0A318LEE3"/>